<evidence type="ECO:0000256" key="1">
    <source>
        <dbReference type="ARBA" id="ARBA00022679"/>
    </source>
</evidence>
<feature type="region of interest" description="Disordered" evidence="6">
    <location>
        <begin position="662"/>
        <end position="686"/>
    </location>
</feature>
<dbReference type="AlphaFoldDB" id="A0A1Q9BYB1"/>
<dbReference type="GO" id="GO:0005783">
    <property type="term" value="C:endoplasmic reticulum"/>
    <property type="evidence" value="ECO:0007669"/>
    <property type="project" value="TreeGrafter"/>
</dbReference>
<dbReference type="GO" id="GO:0008270">
    <property type="term" value="F:zinc ion binding"/>
    <property type="evidence" value="ECO:0007669"/>
    <property type="project" value="UniProtKB-KW"/>
</dbReference>
<evidence type="ECO:0000256" key="2">
    <source>
        <dbReference type="ARBA" id="ARBA00022723"/>
    </source>
</evidence>
<comment type="caution">
    <text evidence="8">The sequence shown here is derived from an EMBL/GenBank/DDBJ whole genome shotgun (WGS) entry which is preliminary data.</text>
</comment>
<organism evidence="8 9">
    <name type="scientific">Symbiodinium microadriaticum</name>
    <name type="common">Dinoflagellate</name>
    <name type="synonym">Zooxanthella microadriatica</name>
    <dbReference type="NCBI Taxonomy" id="2951"/>
    <lineage>
        <taxon>Eukaryota</taxon>
        <taxon>Sar</taxon>
        <taxon>Alveolata</taxon>
        <taxon>Dinophyceae</taxon>
        <taxon>Suessiales</taxon>
        <taxon>Symbiodiniaceae</taxon>
        <taxon>Symbiodinium</taxon>
    </lineage>
</organism>
<feature type="region of interest" description="Disordered" evidence="6">
    <location>
        <begin position="594"/>
        <end position="632"/>
    </location>
</feature>
<dbReference type="InterPro" id="IPR013216">
    <property type="entry name" value="Methyltransf_11"/>
</dbReference>
<keyword evidence="2" id="KW-0479">Metal-binding</keyword>
<accession>A0A1Q9BYB1</accession>
<dbReference type="SMART" id="SM00547">
    <property type="entry name" value="ZnF_RBZ"/>
    <property type="match status" value="3"/>
</dbReference>
<dbReference type="CDD" id="cd02440">
    <property type="entry name" value="AdoMet_MTases"/>
    <property type="match status" value="1"/>
</dbReference>
<feature type="domain" description="RanBP2-type" evidence="7">
    <location>
        <begin position="468"/>
        <end position="497"/>
    </location>
</feature>
<feature type="domain" description="RanBP2-type" evidence="7">
    <location>
        <begin position="636"/>
        <end position="665"/>
    </location>
</feature>
<dbReference type="PROSITE" id="PS50199">
    <property type="entry name" value="ZF_RANBP2_2"/>
    <property type="match status" value="3"/>
</dbReference>
<keyword evidence="4" id="KW-0862">Zinc</keyword>
<keyword evidence="1 8" id="KW-0808">Transferase</keyword>
<evidence type="ECO:0000256" key="6">
    <source>
        <dbReference type="SAM" id="MobiDB-lite"/>
    </source>
</evidence>
<dbReference type="EMBL" id="LSRX01002334">
    <property type="protein sequence ID" value="OLP75674.1"/>
    <property type="molecule type" value="Genomic_DNA"/>
</dbReference>
<feature type="region of interest" description="Disordered" evidence="6">
    <location>
        <begin position="438"/>
        <end position="468"/>
    </location>
</feature>
<evidence type="ECO:0000256" key="3">
    <source>
        <dbReference type="ARBA" id="ARBA00022771"/>
    </source>
</evidence>
<proteinExistence type="predicted"/>
<dbReference type="GO" id="GO:0032259">
    <property type="term" value="P:methylation"/>
    <property type="evidence" value="ECO:0007669"/>
    <property type="project" value="UniProtKB-KW"/>
</dbReference>
<reference evidence="8 9" key="1">
    <citation type="submission" date="2016-02" db="EMBL/GenBank/DDBJ databases">
        <title>Genome analysis of coral dinoflagellate symbionts highlights evolutionary adaptations to a symbiotic lifestyle.</title>
        <authorList>
            <person name="Aranda M."/>
            <person name="Li Y."/>
            <person name="Liew Y.J."/>
            <person name="Baumgarten S."/>
            <person name="Simakov O."/>
            <person name="Wilson M."/>
            <person name="Piel J."/>
            <person name="Ashoor H."/>
            <person name="Bougouffa S."/>
            <person name="Bajic V.B."/>
            <person name="Ryu T."/>
            <person name="Ravasi T."/>
            <person name="Bayer T."/>
            <person name="Micklem G."/>
            <person name="Kim H."/>
            <person name="Bhak J."/>
            <person name="Lajeunesse T.C."/>
            <person name="Voolstra C.R."/>
        </authorList>
    </citation>
    <scope>NUCLEOTIDE SEQUENCE [LARGE SCALE GENOMIC DNA]</scope>
    <source>
        <strain evidence="8 9">CCMP2467</strain>
    </source>
</reference>
<evidence type="ECO:0000256" key="4">
    <source>
        <dbReference type="ARBA" id="ARBA00022833"/>
    </source>
</evidence>
<dbReference type="GO" id="GO:0006696">
    <property type="term" value="P:ergosterol biosynthetic process"/>
    <property type="evidence" value="ECO:0007669"/>
    <property type="project" value="TreeGrafter"/>
</dbReference>
<evidence type="ECO:0000259" key="7">
    <source>
        <dbReference type="PROSITE" id="PS50199"/>
    </source>
</evidence>
<dbReference type="InterPro" id="IPR029063">
    <property type="entry name" value="SAM-dependent_MTases_sf"/>
</dbReference>
<keyword evidence="8" id="KW-0489">Methyltransferase</keyword>
<name>A0A1Q9BYB1_SYMMI</name>
<gene>
    <name evidence="8" type="primary">ERG6</name>
    <name evidence="8" type="ORF">AK812_SmicGene44493</name>
</gene>
<protein>
    <submittedName>
        <fullName evidence="8">Sterol 24-C-methyltransferase</fullName>
    </submittedName>
</protein>
<keyword evidence="3 5" id="KW-0863">Zinc-finger</keyword>
<dbReference type="InterPro" id="IPR036443">
    <property type="entry name" value="Znf_RanBP2_sf"/>
</dbReference>
<evidence type="ECO:0000313" key="9">
    <source>
        <dbReference type="Proteomes" id="UP000186817"/>
    </source>
</evidence>
<dbReference type="Proteomes" id="UP000186817">
    <property type="component" value="Unassembled WGS sequence"/>
</dbReference>
<dbReference type="Gene3D" id="4.10.1060.10">
    <property type="entry name" value="Zinc finger, RanBP2-type"/>
    <property type="match status" value="3"/>
</dbReference>
<dbReference type="PROSITE" id="PS01358">
    <property type="entry name" value="ZF_RANBP2_1"/>
    <property type="match status" value="3"/>
</dbReference>
<dbReference type="Gene3D" id="3.40.50.150">
    <property type="entry name" value="Vaccinia Virus protein VP39"/>
    <property type="match status" value="1"/>
</dbReference>
<feature type="domain" description="RanBP2-type" evidence="7">
    <location>
        <begin position="686"/>
        <end position="715"/>
    </location>
</feature>
<sequence>MRLLAATVTVPVMVTVAFGKFRGLNLSPQVLWYRASTSLRALMAIYTLPDQDVKDFLASYELFDQERVSGSHDFENTVKYYKVLNHLCAVGEVEKMYIPPVLDPTLGVFENQLLWEESMSQRLDLAPGARVLDLGCGRGRIAHHVARHSGAHVTGLNIDQSQLRVAEDYARVTGLLDRQLNFVHGNFNDPLPFADESFDALYQVQVLTYTVEPLKLFREMFRVLRPGAKISFLDWVQLPNFNESDVGHQELLRKVKPLLGAVWTPKVSDFIEPLKEAGFQILSSEEASRTGGQYALIEKARVFFEAAGMLLRAMTKIGLLPKHFETLFDRLTKDGEAFVEGDKLGKVYKAFEPQHRRRETGPFTFVSGRQWKLALLLGVAQPGAGDSDLRSREPAFRHGNFVASEAVARHVPTVPPLNTQLELGKAEMFLGLGTTAAPKSAARPAAPGPAPGQSDWAQPRKGAPIPGVDGNWKCINCGNVNFGFRDTCNRCGTPRMEQAPTENWASRKRSWDYAEGKGQASKGHHPNNWEPMGYHPGDWEAVPAGKGYHPGDWDAPAGKGYHPGDWEAVPAKGGQKGDWGAPAGKGYHPGDWEAPAGKGYHPGDWDAPPGKGYHPGDWEAVPAKGGQKGGAPVVGVDGNWRCPACNNVNFGHRTACNRCGAAKPDQGPSPGKGGKSQKGKAPVAGENGNWKCPHCGNVNFASRDNCNRCGMPKPKIEESDDMDAVSGLHADKCLEEPFDAAESEAGLLESLLTPAAKRAKLSEGL</sequence>
<dbReference type="InterPro" id="IPR050447">
    <property type="entry name" value="Erg6_SMT_methyltransf"/>
</dbReference>
<evidence type="ECO:0000313" key="8">
    <source>
        <dbReference type="EMBL" id="OLP75674.1"/>
    </source>
</evidence>
<dbReference type="InterPro" id="IPR001876">
    <property type="entry name" value="Znf_RanBP2"/>
</dbReference>
<dbReference type="Pfam" id="PF00641">
    <property type="entry name" value="Zn_ribbon_RanBP"/>
    <property type="match status" value="3"/>
</dbReference>
<dbReference type="Pfam" id="PF08241">
    <property type="entry name" value="Methyltransf_11"/>
    <property type="match status" value="1"/>
</dbReference>
<dbReference type="OrthoDB" id="540004at2759"/>
<keyword evidence="9" id="KW-1185">Reference proteome</keyword>
<dbReference type="PANTHER" id="PTHR44068:SF4">
    <property type="entry name" value="S-ADENOSYL-METHIONINE-STEROL-C-METHYLTRANSFERAS (AFU_ORTHOLOGUE AFUA_4G09190)"/>
    <property type="match status" value="1"/>
</dbReference>
<dbReference type="SUPFAM" id="SSF53335">
    <property type="entry name" value="S-adenosyl-L-methionine-dependent methyltransferases"/>
    <property type="match status" value="1"/>
</dbReference>
<dbReference type="GO" id="GO:0003838">
    <property type="term" value="F:sterol 24-C-methyltransferase activity"/>
    <property type="evidence" value="ECO:0007669"/>
    <property type="project" value="TreeGrafter"/>
</dbReference>
<dbReference type="SUPFAM" id="SSF90209">
    <property type="entry name" value="Ran binding protein zinc finger-like"/>
    <property type="match status" value="3"/>
</dbReference>
<dbReference type="PANTHER" id="PTHR44068">
    <property type="entry name" value="ZGC:194242"/>
    <property type="match status" value="1"/>
</dbReference>
<evidence type="ECO:0000256" key="5">
    <source>
        <dbReference type="PROSITE-ProRule" id="PRU00322"/>
    </source>
</evidence>